<name>A0AAD7E8F7_9AGAR</name>
<dbReference type="EMBL" id="JARIHO010000113">
    <property type="protein sequence ID" value="KAJ7302696.1"/>
    <property type="molecule type" value="Genomic_DNA"/>
</dbReference>
<dbReference type="AlphaFoldDB" id="A0AAD7E8F7"/>
<proteinExistence type="predicted"/>
<protein>
    <submittedName>
        <fullName evidence="1">Uncharacterized protein</fullName>
    </submittedName>
</protein>
<reference evidence="1" key="1">
    <citation type="submission" date="2023-03" db="EMBL/GenBank/DDBJ databases">
        <title>Massive genome expansion in bonnet fungi (Mycena s.s.) driven by repeated elements and novel gene families across ecological guilds.</title>
        <authorList>
            <consortium name="Lawrence Berkeley National Laboratory"/>
            <person name="Harder C.B."/>
            <person name="Miyauchi S."/>
            <person name="Viragh M."/>
            <person name="Kuo A."/>
            <person name="Thoen E."/>
            <person name="Andreopoulos B."/>
            <person name="Lu D."/>
            <person name="Skrede I."/>
            <person name="Drula E."/>
            <person name="Henrissat B."/>
            <person name="Morin E."/>
            <person name="Kohler A."/>
            <person name="Barry K."/>
            <person name="LaButti K."/>
            <person name="Morin E."/>
            <person name="Salamov A."/>
            <person name="Lipzen A."/>
            <person name="Mereny Z."/>
            <person name="Hegedus B."/>
            <person name="Baldrian P."/>
            <person name="Stursova M."/>
            <person name="Weitz H."/>
            <person name="Taylor A."/>
            <person name="Grigoriev I.V."/>
            <person name="Nagy L.G."/>
            <person name="Martin F."/>
            <person name="Kauserud H."/>
        </authorList>
    </citation>
    <scope>NUCLEOTIDE SEQUENCE</scope>
    <source>
        <strain evidence="1">CBHHK002</strain>
    </source>
</reference>
<keyword evidence="2" id="KW-1185">Reference proteome</keyword>
<sequence>MTGPRHPTVYDTHQLPQSCSLLVATCSPLTIRILMACAVTSDQGYIYLQCCQPSAHGQPVSLAESSPLLSVRGDLRRDKAPVDIMVVEASPWWRPLLFSNLTSHSRTPADAKGAEFPWALALAINAGLWQWAGGSTIDTGPWQASRRPDLQTGEYFVTLDWLFLLLVLL</sequence>
<evidence type="ECO:0000313" key="2">
    <source>
        <dbReference type="Proteomes" id="UP001218218"/>
    </source>
</evidence>
<evidence type="ECO:0000313" key="1">
    <source>
        <dbReference type="EMBL" id="KAJ7302696.1"/>
    </source>
</evidence>
<organism evidence="1 2">
    <name type="scientific">Mycena albidolilacea</name>
    <dbReference type="NCBI Taxonomy" id="1033008"/>
    <lineage>
        <taxon>Eukaryota</taxon>
        <taxon>Fungi</taxon>
        <taxon>Dikarya</taxon>
        <taxon>Basidiomycota</taxon>
        <taxon>Agaricomycotina</taxon>
        <taxon>Agaricomycetes</taxon>
        <taxon>Agaricomycetidae</taxon>
        <taxon>Agaricales</taxon>
        <taxon>Marasmiineae</taxon>
        <taxon>Mycenaceae</taxon>
        <taxon>Mycena</taxon>
    </lineage>
</organism>
<gene>
    <name evidence="1" type="ORF">DFH08DRAFT_826439</name>
</gene>
<dbReference type="Proteomes" id="UP001218218">
    <property type="component" value="Unassembled WGS sequence"/>
</dbReference>
<accession>A0AAD7E8F7</accession>
<comment type="caution">
    <text evidence="1">The sequence shown here is derived from an EMBL/GenBank/DDBJ whole genome shotgun (WGS) entry which is preliminary data.</text>
</comment>